<keyword evidence="6" id="KW-0408">Iron</keyword>
<dbReference type="InterPro" id="IPR001128">
    <property type="entry name" value="Cyt_P450"/>
</dbReference>
<dbReference type="GeneID" id="77303756"/>
<dbReference type="FunFam" id="1.10.630.10:FF:000018">
    <property type="entry name" value="Cytochrome P450 monooxygenase"/>
    <property type="match status" value="1"/>
</dbReference>
<evidence type="ECO:0000313" key="9">
    <source>
        <dbReference type="EMBL" id="ORW26168.1"/>
    </source>
</evidence>
<proteinExistence type="inferred from homology"/>
<evidence type="ECO:0000256" key="1">
    <source>
        <dbReference type="ARBA" id="ARBA00001971"/>
    </source>
</evidence>
<dbReference type="RefSeq" id="WP_007168386.1">
    <property type="nucleotide sequence ID" value="NZ_JACKSS010000087.1"/>
</dbReference>
<organism evidence="9 10">
    <name type="scientific">Mycobacterium nebraskense</name>
    <dbReference type="NCBI Taxonomy" id="244292"/>
    <lineage>
        <taxon>Bacteria</taxon>
        <taxon>Bacillati</taxon>
        <taxon>Actinomycetota</taxon>
        <taxon>Actinomycetes</taxon>
        <taxon>Mycobacteriales</taxon>
        <taxon>Mycobacteriaceae</taxon>
        <taxon>Mycobacterium</taxon>
    </lineage>
</organism>
<dbReference type="OrthoDB" id="5241086at2"/>
<feature type="compositionally biased region" description="Polar residues" evidence="8">
    <location>
        <begin position="1"/>
        <end position="10"/>
    </location>
</feature>
<dbReference type="STRING" id="244292.ABW17_23515"/>
<evidence type="ECO:0000256" key="6">
    <source>
        <dbReference type="ARBA" id="ARBA00023004"/>
    </source>
</evidence>
<keyword evidence="10" id="KW-1185">Reference proteome</keyword>
<dbReference type="InterPro" id="IPR002397">
    <property type="entry name" value="Cyt_P450_B"/>
</dbReference>
<gene>
    <name evidence="9" type="ORF">AWC17_30720</name>
</gene>
<dbReference type="PANTHER" id="PTHR46696:SF4">
    <property type="entry name" value="BIOTIN BIOSYNTHESIS CYTOCHROME P450"/>
    <property type="match status" value="1"/>
</dbReference>
<dbReference type="Pfam" id="PF00067">
    <property type="entry name" value="p450"/>
    <property type="match status" value="1"/>
</dbReference>
<name>A0A0F5NBI1_9MYCO</name>
<comment type="cofactor">
    <cofactor evidence="1">
        <name>heme</name>
        <dbReference type="ChEBI" id="CHEBI:30413"/>
    </cofactor>
</comment>
<dbReference type="Proteomes" id="UP000193781">
    <property type="component" value="Unassembled WGS sequence"/>
</dbReference>
<evidence type="ECO:0000313" key="10">
    <source>
        <dbReference type="Proteomes" id="UP000193781"/>
    </source>
</evidence>
<comment type="caution">
    <text evidence="9">The sequence shown here is derived from an EMBL/GenBank/DDBJ whole genome shotgun (WGS) entry which is preliminary data.</text>
</comment>
<evidence type="ECO:0000256" key="4">
    <source>
        <dbReference type="ARBA" id="ARBA00022723"/>
    </source>
</evidence>
<feature type="region of interest" description="Disordered" evidence="8">
    <location>
        <begin position="1"/>
        <end position="20"/>
    </location>
</feature>
<comment type="similarity">
    <text evidence="2">Belongs to the cytochrome P450 family.</text>
</comment>
<dbReference type="PANTHER" id="PTHR46696">
    <property type="entry name" value="P450, PUTATIVE (EUROFUNG)-RELATED"/>
    <property type="match status" value="1"/>
</dbReference>
<accession>A0A0F5NBI1</accession>
<dbReference type="InterPro" id="IPR036396">
    <property type="entry name" value="Cyt_P450_sf"/>
</dbReference>
<keyword evidence="7" id="KW-0503">Monooxygenase</keyword>
<dbReference type="GO" id="GO:0006707">
    <property type="term" value="P:cholesterol catabolic process"/>
    <property type="evidence" value="ECO:0007669"/>
    <property type="project" value="TreeGrafter"/>
</dbReference>
<dbReference type="GO" id="GO:0020037">
    <property type="term" value="F:heme binding"/>
    <property type="evidence" value="ECO:0007669"/>
    <property type="project" value="InterPro"/>
</dbReference>
<evidence type="ECO:0000256" key="8">
    <source>
        <dbReference type="SAM" id="MobiDB-lite"/>
    </source>
</evidence>
<dbReference type="SUPFAM" id="SSF48264">
    <property type="entry name" value="Cytochrome P450"/>
    <property type="match status" value="1"/>
</dbReference>
<dbReference type="GO" id="GO:0005506">
    <property type="term" value="F:iron ion binding"/>
    <property type="evidence" value="ECO:0007669"/>
    <property type="project" value="InterPro"/>
</dbReference>
<reference evidence="9 10" key="1">
    <citation type="submission" date="2016-01" db="EMBL/GenBank/DDBJ databases">
        <title>The new phylogeny of the genus Mycobacterium.</title>
        <authorList>
            <person name="Tarcisio F."/>
            <person name="Conor M."/>
            <person name="Antonella G."/>
            <person name="Elisabetta G."/>
            <person name="Giulia F.S."/>
            <person name="Sara T."/>
            <person name="Anna F."/>
            <person name="Clotilde B."/>
            <person name="Roberto B."/>
            <person name="Veronica D.S."/>
            <person name="Fabio R."/>
            <person name="Monica P."/>
            <person name="Olivier J."/>
            <person name="Enrico T."/>
            <person name="Nicola S."/>
        </authorList>
    </citation>
    <scope>NUCLEOTIDE SEQUENCE [LARGE SCALE GENOMIC DNA]</scope>
    <source>
        <strain evidence="9 10">DSM 44803</strain>
    </source>
</reference>
<dbReference type="CDD" id="cd11033">
    <property type="entry name" value="CYP142-like"/>
    <property type="match status" value="1"/>
</dbReference>
<sequence length="433" mass="48563">MIASTTSALKTSAERRSARPYDSADLSSTAFWAGTAADREKTYAELRKRAPISWHPRVEHTMIDDGNDRGFWAVVTHPLLVEATRRHDDFLSGQGIVMESIPQELLDTAQGFIAMDPPRHTKIRRLLASAFTPKQMRLIHHQIEANAKRVVDDLAPQGKADFVDECAALLPMHNIFDMMGVPDSMRRDIAWESRYAGGWSDPEVMGDDPVIPRLFQAMGFLGDGAREIIAARRRQPEDDLMTNLVQAEVDGEKLTEDEIVSFFILLTIAGNDTTRQSTSHAMKALTDFPDQRAWLMEDFDGRIKGAVEEFVRWATPIMTFRRTAARDCDLGGQQITEGDKVVLFYSSANWDTTVFTNPEKFDLSRDPNPHVSFGGGGIHHCLGNQLARQQLAALFRELLHRLPDIEVCGPPSYTVSTFFHGVNHLPVRFTPTT</sequence>
<evidence type="ECO:0000256" key="3">
    <source>
        <dbReference type="ARBA" id="ARBA00022617"/>
    </source>
</evidence>
<protein>
    <submittedName>
        <fullName evidence="9">Cytochrome</fullName>
    </submittedName>
</protein>
<keyword evidence="4" id="KW-0479">Metal-binding</keyword>
<evidence type="ECO:0000256" key="7">
    <source>
        <dbReference type="ARBA" id="ARBA00023033"/>
    </source>
</evidence>
<keyword evidence="3" id="KW-0349">Heme</keyword>
<dbReference type="AlphaFoldDB" id="A0A0F5NBI1"/>
<dbReference type="Gene3D" id="1.10.630.10">
    <property type="entry name" value="Cytochrome P450"/>
    <property type="match status" value="1"/>
</dbReference>
<dbReference type="PRINTS" id="PR00359">
    <property type="entry name" value="BP450"/>
</dbReference>
<dbReference type="GO" id="GO:0036199">
    <property type="term" value="F:cholest-4-en-3-one 26-monooxygenase activity"/>
    <property type="evidence" value="ECO:0007669"/>
    <property type="project" value="TreeGrafter"/>
</dbReference>
<dbReference type="EMBL" id="LQPH01000097">
    <property type="protein sequence ID" value="ORW26168.1"/>
    <property type="molecule type" value="Genomic_DNA"/>
</dbReference>
<dbReference type="GO" id="GO:0008395">
    <property type="term" value="F:steroid hydroxylase activity"/>
    <property type="evidence" value="ECO:0007669"/>
    <property type="project" value="TreeGrafter"/>
</dbReference>
<evidence type="ECO:0000256" key="2">
    <source>
        <dbReference type="ARBA" id="ARBA00010617"/>
    </source>
</evidence>
<keyword evidence="5" id="KW-0560">Oxidoreductase</keyword>
<evidence type="ECO:0000256" key="5">
    <source>
        <dbReference type="ARBA" id="ARBA00023002"/>
    </source>
</evidence>